<evidence type="ECO:0000256" key="6">
    <source>
        <dbReference type="ARBA" id="ARBA00023180"/>
    </source>
</evidence>
<sequence length="769" mass="83206">MYRMFCAFLLETAEQRMQSTSKENQTRTALMHQYILPLLLVLGVRDGLGTPLTSSPGPTEAPSAPPDPCEGRPCLNGGVCSQVGEMEESPSTQMQTDFWAYTCICGQGFTGQNCEFFADPCTSSPCLHGNCSQDSEGDGFACECSEGYSGVRCDLPTLTFDLSESTWDLAESLVPEHATPATPATTTQVFQPTTVPTTTQAPPTLEPWRPKPGQNVVEILWEDQQITDEAECVSTAGGESAGMMTVSMEVAEETAVKLVGNVSGSAVLWRVGEAGYEQCSVADGTIMWFQQSSDGLVLPDQSLPFGQNYFISVLRIGAPSGPEVTVRLHLNVKTNNCIEPGSGFSDPQCSGKGKCITQSSVDTFYCQCDDGYSGIFCEEFDACHLKPCENNGTCADLRQRDEGQNYSCTCQPGFEGDRCQSLVDHCVSGPCRNGATCSSSLEGPHCYCAEGYQGAMCEQKIDPCASGPCHNNASCSPQGAGLGFSCTCPAGFTGPTCAQLVDFCALNPCAHGICRSIGTSYRCLCVPGYHGLYCEEEYNECLSAPCQNYATCRDLINAYECICAPQFTGKHCEIYKDPCLKLRCQNGGRCESGGRNASCVCPPGYMGENCEVDINECESNPCHHGGTCIDQSNGYTCHCPPGWVGGSCEIHLQWKMAQPVDSLTNMPRHSLYIIIGALCVAFVLMLIILIVGICRISRIEYQGSSRHTYQEFYNCRSIDSEFSNAIASIRHARFGKKSRPAMYDATPISYEDYSPDDKPLVALIKTKDL</sequence>
<dbReference type="PANTHER" id="PTHR12916">
    <property type="entry name" value="CYTOCHROME C OXIDASE POLYPEPTIDE VIC-2"/>
    <property type="match status" value="1"/>
</dbReference>
<feature type="domain" description="EGF-like" evidence="9">
    <location>
        <begin position="379"/>
        <end position="420"/>
    </location>
</feature>
<feature type="domain" description="EGF-like" evidence="9">
    <location>
        <begin position="537"/>
        <end position="573"/>
    </location>
</feature>
<evidence type="ECO:0000256" key="1">
    <source>
        <dbReference type="ARBA" id="ARBA00022536"/>
    </source>
</evidence>
<dbReference type="InterPro" id="IPR018097">
    <property type="entry name" value="EGF_Ca-bd_CS"/>
</dbReference>
<feature type="disulfide bond" evidence="7">
    <location>
        <begin position="105"/>
        <end position="114"/>
    </location>
</feature>
<keyword evidence="8" id="KW-0472">Membrane</keyword>
<dbReference type="GO" id="GO:0005886">
    <property type="term" value="C:plasma membrane"/>
    <property type="evidence" value="ECO:0007669"/>
    <property type="project" value="UniProtKB-ARBA"/>
</dbReference>
<dbReference type="FunFam" id="2.10.25.10:FF:000703">
    <property type="entry name" value="Delta/notch like EGF repeat containing"/>
    <property type="match status" value="1"/>
</dbReference>
<evidence type="ECO:0000256" key="7">
    <source>
        <dbReference type="PROSITE-ProRule" id="PRU00076"/>
    </source>
</evidence>
<feature type="domain" description="EGF-like" evidence="9">
    <location>
        <begin position="422"/>
        <end position="458"/>
    </location>
</feature>
<feature type="disulfide bond" evidence="7">
    <location>
        <begin position="448"/>
        <end position="457"/>
    </location>
</feature>
<accession>A0A8C1AHQ1</accession>
<dbReference type="InterPro" id="IPR009030">
    <property type="entry name" value="Growth_fac_rcpt_cys_sf"/>
</dbReference>
<dbReference type="Ensembl" id="ENSCCRT00000019669.2">
    <property type="protein sequence ID" value="ENSCCRP00000018072.2"/>
    <property type="gene ID" value="ENSCCRG00000009974.2"/>
</dbReference>
<dbReference type="SMART" id="SM00179">
    <property type="entry name" value="EGF_CA"/>
    <property type="match status" value="9"/>
</dbReference>
<dbReference type="FunFam" id="2.10.25.10:FF:000472">
    <property type="entry name" value="Uncharacterized protein, isoform A"/>
    <property type="match status" value="1"/>
</dbReference>
<feature type="disulfide bond" evidence="7">
    <location>
        <begin position="121"/>
        <end position="131"/>
    </location>
</feature>
<feature type="disulfide bond" evidence="7">
    <location>
        <begin position="601"/>
        <end position="610"/>
    </location>
</feature>
<keyword evidence="2" id="KW-0732">Signal</keyword>
<dbReference type="PROSITE" id="PS00022">
    <property type="entry name" value="EGF_1"/>
    <property type="match status" value="10"/>
</dbReference>
<dbReference type="FunFam" id="2.10.25.10:FF:000609">
    <property type="entry name" value="delta and Notch-like epidermal growth factor-related receptor"/>
    <property type="match status" value="1"/>
</dbReference>
<feature type="disulfide bond" evidence="7">
    <location>
        <begin position="488"/>
        <end position="497"/>
    </location>
</feature>
<dbReference type="FunFam" id="2.10.25.10:FF:000377">
    <property type="entry name" value="Delta/notch like EGF repeat containing"/>
    <property type="match status" value="1"/>
</dbReference>
<keyword evidence="4" id="KW-0106">Calcium</keyword>
<dbReference type="FunFam" id="2.10.25.10:FF:000122">
    <property type="entry name" value="Protein crumbs homolog 2"/>
    <property type="match status" value="1"/>
</dbReference>
<dbReference type="AlphaFoldDB" id="A0A8C1AHQ1"/>
<evidence type="ECO:0000313" key="10">
    <source>
        <dbReference type="Ensembl" id="ENSCCRP00000018072.2"/>
    </source>
</evidence>
<feature type="domain" description="EGF-like" evidence="9">
    <location>
        <begin position="575"/>
        <end position="611"/>
    </location>
</feature>
<feature type="disulfide bond" evidence="7">
    <location>
        <begin position="563"/>
        <end position="572"/>
    </location>
</feature>
<feature type="domain" description="EGF-like" evidence="9">
    <location>
        <begin position="500"/>
        <end position="535"/>
    </location>
</feature>
<dbReference type="GO" id="GO:0005112">
    <property type="term" value="F:Notch binding"/>
    <property type="evidence" value="ECO:0007669"/>
    <property type="project" value="TreeGrafter"/>
</dbReference>
<dbReference type="PANTHER" id="PTHR12916:SF4">
    <property type="entry name" value="UNINFLATABLE, ISOFORM C"/>
    <property type="match status" value="1"/>
</dbReference>
<feature type="disulfide bond" evidence="7">
    <location>
        <begin position="368"/>
        <end position="377"/>
    </location>
</feature>
<feature type="domain" description="EGF-like" evidence="9">
    <location>
        <begin position="65"/>
        <end position="115"/>
    </location>
</feature>
<feature type="disulfide bond" evidence="7">
    <location>
        <begin position="639"/>
        <end position="648"/>
    </location>
</feature>
<evidence type="ECO:0000256" key="3">
    <source>
        <dbReference type="ARBA" id="ARBA00022737"/>
    </source>
</evidence>
<evidence type="ECO:0000256" key="2">
    <source>
        <dbReference type="ARBA" id="ARBA00022729"/>
    </source>
</evidence>
<dbReference type="InterPro" id="IPR000742">
    <property type="entry name" value="EGF"/>
</dbReference>
<evidence type="ECO:0000256" key="5">
    <source>
        <dbReference type="ARBA" id="ARBA00023157"/>
    </source>
</evidence>
<dbReference type="Proteomes" id="UP001108240">
    <property type="component" value="Unplaced"/>
</dbReference>
<organism evidence="10 11">
    <name type="scientific">Cyprinus carpio carpio</name>
    <dbReference type="NCBI Taxonomy" id="630221"/>
    <lineage>
        <taxon>Eukaryota</taxon>
        <taxon>Metazoa</taxon>
        <taxon>Chordata</taxon>
        <taxon>Craniata</taxon>
        <taxon>Vertebrata</taxon>
        <taxon>Euteleostomi</taxon>
        <taxon>Actinopterygii</taxon>
        <taxon>Neopterygii</taxon>
        <taxon>Teleostei</taxon>
        <taxon>Ostariophysi</taxon>
        <taxon>Cypriniformes</taxon>
        <taxon>Cyprinidae</taxon>
        <taxon>Cyprininae</taxon>
        <taxon>Cyprinus</taxon>
    </lineage>
</organism>
<dbReference type="PROSITE" id="PS00010">
    <property type="entry name" value="ASX_HYDROXYL"/>
    <property type="match status" value="2"/>
</dbReference>
<feature type="transmembrane region" description="Helical" evidence="8">
    <location>
        <begin position="671"/>
        <end position="696"/>
    </location>
</feature>
<keyword evidence="11" id="KW-1185">Reference proteome</keyword>
<keyword evidence="5 7" id="KW-1015">Disulfide bond</keyword>
<dbReference type="InterPro" id="IPR000152">
    <property type="entry name" value="EGF-type_Asp/Asn_hydroxyl_site"/>
</dbReference>
<dbReference type="PROSITE" id="PS50026">
    <property type="entry name" value="EGF_3"/>
    <property type="match status" value="10"/>
</dbReference>
<protein>
    <submittedName>
        <fullName evidence="10">Delta/notch-like EGF repeat containing</fullName>
    </submittedName>
</protein>
<dbReference type="Pfam" id="PF00008">
    <property type="entry name" value="EGF"/>
    <property type="match status" value="7"/>
</dbReference>
<dbReference type="SUPFAM" id="SSF57184">
    <property type="entry name" value="Growth factor receptor domain"/>
    <property type="match status" value="2"/>
</dbReference>
<dbReference type="PROSITE" id="PS01187">
    <property type="entry name" value="EGF_CA"/>
    <property type="match status" value="1"/>
</dbReference>
<feature type="domain" description="EGF-like" evidence="9">
    <location>
        <begin position="613"/>
        <end position="649"/>
    </location>
</feature>
<feature type="disulfide bond" evidence="7">
    <location>
        <begin position="410"/>
        <end position="419"/>
    </location>
</feature>
<dbReference type="SUPFAM" id="SSF57196">
    <property type="entry name" value="EGF/Laminin"/>
    <property type="match status" value="4"/>
</dbReference>
<dbReference type="FunFam" id="2.10.25.10:FF:000883">
    <property type="entry name" value="Delta/notch-like EGF repeat containing"/>
    <property type="match status" value="1"/>
</dbReference>
<evidence type="ECO:0000256" key="8">
    <source>
        <dbReference type="SAM" id="Phobius"/>
    </source>
</evidence>
<dbReference type="GO" id="GO:0045597">
    <property type="term" value="P:positive regulation of cell differentiation"/>
    <property type="evidence" value="ECO:0007669"/>
    <property type="project" value="UniProtKB-ARBA"/>
</dbReference>
<dbReference type="InterPro" id="IPR001881">
    <property type="entry name" value="EGF-like_Ca-bd_dom"/>
</dbReference>
<reference evidence="10" key="2">
    <citation type="submission" date="2025-09" db="UniProtKB">
        <authorList>
            <consortium name="Ensembl"/>
        </authorList>
    </citation>
    <scope>IDENTIFICATION</scope>
</reference>
<feature type="disulfide bond" evidence="7">
    <location>
        <begin position="349"/>
        <end position="366"/>
    </location>
</feature>
<dbReference type="SMART" id="SM00181">
    <property type="entry name" value="EGF"/>
    <property type="match status" value="10"/>
</dbReference>
<dbReference type="FunFam" id="2.10.25.10:FF:000566">
    <property type="entry name" value="delta and Notch-like epidermal growth factor-related receptor"/>
    <property type="match status" value="1"/>
</dbReference>
<evidence type="ECO:0000313" key="11">
    <source>
        <dbReference type="Proteomes" id="UP001108240"/>
    </source>
</evidence>
<reference evidence="10" key="1">
    <citation type="submission" date="2025-08" db="UniProtKB">
        <authorList>
            <consortium name="Ensembl"/>
        </authorList>
    </citation>
    <scope>IDENTIFICATION</scope>
</reference>
<dbReference type="Pfam" id="PF19330">
    <property type="entry name" value="DNER_C"/>
    <property type="match status" value="1"/>
</dbReference>
<dbReference type="FunFam" id="2.10.25.10:FF:000597">
    <property type="entry name" value="Delta/notch-like EGF repeat containing"/>
    <property type="match status" value="1"/>
</dbReference>
<feature type="disulfide bond" evidence="7">
    <location>
        <begin position="525"/>
        <end position="534"/>
    </location>
</feature>
<feature type="domain" description="EGF-like" evidence="9">
    <location>
        <begin position="333"/>
        <end position="378"/>
    </location>
</feature>
<evidence type="ECO:0000256" key="4">
    <source>
        <dbReference type="ARBA" id="ARBA00022837"/>
    </source>
</evidence>
<dbReference type="GO" id="GO:0060218">
    <property type="term" value="P:hematopoietic stem cell differentiation"/>
    <property type="evidence" value="ECO:0007669"/>
    <property type="project" value="UniProtKB-ARBA"/>
</dbReference>
<keyword evidence="8" id="KW-1133">Transmembrane helix</keyword>
<proteinExistence type="predicted"/>
<evidence type="ECO:0000259" key="9">
    <source>
        <dbReference type="PROSITE" id="PS50026"/>
    </source>
</evidence>
<dbReference type="PROSITE" id="PS01186">
    <property type="entry name" value="EGF_2"/>
    <property type="match status" value="9"/>
</dbReference>
<keyword evidence="1 7" id="KW-0245">EGF-like domain</keyword>
<feature type="disulfide bond" evidence="7">
    <location>
        <begin position="469"/>
        <end position="486"/>
    </location>
</feature>
<name>A0A8C1AHQ1_CYPCA</name>
<feature type="domain" description="EGF-like" evidence="9">
    <location>
        <begin position="117"/>
        <end position="154"/>
    </location>
</feature>
<keyword evidence="6" id="KW-0325">Glycoprotein</keyword>
<comment type="caution">
    <text evidence="7">Lacks conserved residue(s) required for the propagation of feature annotation.</text>
</comment>
<dbReference type="InterPro" id="IPR045769">
    <property type="entry name" value="DNER_C"/>
</dbReference>
<dbReference type="GO" id="GO:0005509">
    <property type="term" value="F:calcium ion binding"/>
    <property type="evidence" value="ECO:0007669"/>
    <property type="project" value="InterPro"/>
</dbReference>
<dbReference type="CDD" id="cd00054">
    <property type="entry name" value="EGF_CA"/>
    <property type="match status" value="7"/>
</dbReference>
<keyword evidence="3" id="KW-0677">Repeat</keyword>
<feature type="disulfide bond" evidence="7">
    <location>
        <begin position="144"/>
        <end position="153"/>
    </location>
</feature>
<dbReference type="GeneTree" id="ENSGT00940000158872"/>
<feature type="disulfide bond" evidence="7">
    <location>
        <begin position="504"/>
        <end position="514"/>
    </location>
</feature>
<dbReference type="Gene3D" id="2.10.25.10">
    <property type="entry name" value="Laminin"/>
    <property type="match status" value="10"/>
</dbReference>
<dbReference type="GO" id="GO:0007219">
    <property type="term" value="P:Notch signaling pathway"/>
    <property type="evidence" value="ECO:0007669"/>
    <property type="project" value="TreeGrafter"/>
</dbReference>
<dbReference type="GO" id="GO:1901222">
    <property type="term" value="P:regulation of non-canonical NF-kappaB signal transduction"/>
    <property type="evidence" value="ECO:0007669"/>
    <property type="project" value="UniProtKB-ARBA"/>
</dbReference>
<feature type="domain" description="EGF-like" evidence="9">
    <location>
        <begin position="460"/>
        <end position="498"/>
    </location>
</feature>
<dbReference type="OMA" id="CECEDAY"/>
<keyword evidence="8" id="KW-0812">Transmembrane</keyword>